<feature type="domain" description="PAS" evidence="19">
    <location>
        <begin position="442"/>
        <end position="519"/>
    </location>
</feature>
<dbReference type="Pfam" id="PF01627">
    <property type="entry name" value="Hpt"/>
    <property type="match status" value="1"/>
</dbReference>
<dbReference type="InterPro" id="IPR036890">
    <property type="entry name" value="HATPase_C_sf"/>
</dbReference>
<dbReference type="Pfam" id="PF00989">
    <property type="entry name" value="PAS"/>
    <property type="match status" value="2"/>
</dbReference>
<dbReference type="CDD" id="cd16922">
    <property type="entry name" value="HATPase_EvgS-ArcB-TorS-like"/>
    <property type="match status" value="1"/>
</dbReference>
<dbReference type="CDD" id="cd17546">
    <property type="entry name" value="REC_hyHK_CKI1_RcsC-like"/>
    <property type="match status" value="1"/>
</dbReference>
<dbReference type="InterPro" id="IPR001610">
    <property type="entry name" value="PAC"/>
</dbReference>
<dbReference type="Pfam" id="PF00512">
    <property type="entry name" value="HisKA"/>
    <property type="match status" value="1"/>
</dbReference>
<dbReference type="InterPro" id="IPR000700">
    <property type="entry name" value="PAS-assoc_C"/>
</dbReference>
<feature type="domain" description="Response regulatory" evidence="18">
    <location>
        <begin position="1216"/>
        <end position="1334"/>
    </location>
</feature>
<dbReference type="PRINTS" id="PR00344">
    <property type="entry name" value="BCTRLSENSOR"/>
</dbReference>
<comment type="catalytic activity">
    <reaction evidence="1">
        <text>ATP + protein L-histidine = ADP + protein N-phospho-L-histidine.</text>
        <dbReference type="EC" id="2.7.13.3"/>
    </reaction>
</comment>
<dbReference type="Pfam" id="PF02518">
    <property type="entry name" value="HATPase_c"/>
    <property type="match status" value="1"/>
</dbReference>
<evidence type="ECO:0000256" key="6">
    <source>
        <dbReference type="ARBA" id="ARBA00022553"/>
    </source>
</evidence>
<keyword evidence="10" id="KW-0547">Nucleotide-binding</keyword>
<sequence length="1547" mass="170687">GLSSGSALISSAPNAVAETSFRGRTLQNEELRRAQAEIEAARARYFDLYELAPVGYCTLSEPGLILEANLTAARLLGLARGALTGQPLSRFIAREDQDVFYLFRKSLFAAQGGASADSGTDAESQVCSLRMMKADGAALWVRFEAVIAAEAEGSPVCRLTISDITLSKEMDALRESKERLTLALDAAQLGTYDWDIAANRILWSQRHESLWGFVSGAFDGTYEGFLSRLHPDDATGVSEELARGMTTGERFSRDFRVVWPDGSLHWMQGLGEFSVDSTGKPQRMRGCVMEITARKEAELELRRFQQIVETSRDMLLFVDRDLRYQVVNPAYAERFQVTPRALQGCLVSEVVGEDLYARIAPELEAALSGETRRFSIEIAGPDGQRLDLEATYAPFWQNGRVQGIVVCLHDVTETKAAWAALEAERTHLEDLVAERTAALRASEGMLRIIFDLQPIGISITDRSGQVVDCNPASERLLGITREEHLRRNFAGPEWTIIRPDGAPLSADAYASVRAMVEQRPVRDQEVGIVKPDGLTWLSVSAMPTDHPDYGVVVAYVDISARRQGEAALRASEQRWQFALEGAGDGVWDWDISSDRVFFSHRWKAMLGYSDEEIENLPGAWKQHVHPEDLPRALVDVQAHLEGKTPLYVNEHRMRCEDGRWKWILARGKVMERGADGQPLRMIGTHTDISERRAADHALRESEQRFRAMFMNAPLCILIHDADTAEMLDANPTACAQYGFDSVEALKSASPQLWLEPPYSADDAVKWHAKTLQEGPQQFEWHYRCANGNTIWEWVHLSTIEMQGKTHILAMTVDITGDKQLKADLQASEARARAIIDAAPVPMAIAYESGAVTYLNPAFIETFGYTLEDIPTWSDWRLKAFPDPDDRQRVVDLRRQALQRVTHNGRVCEPTELTVCCKDGQRRALMAFAAPLETSPEILYLNTFYDVTDLNNAREAAEQAARVKSEFLTNMSHEIRTPLNAMLGLAQLLEGEALSAEQCHLVQRLREAGKTLLALVNDILDVSKLAAGQLRLTASTFSPAAVLAQVASLMGQQARSKGLDFRLEMPADLAAWLRGDPLRLEQILVNLVGNAVKFTEQGEVRIQVSQADMDVQQVRLRLEVHDTGIGISPEDQATLGTAFRQADGSITRRFGGTGLGLAISQQLVERMEGTFGVDSTLGVGSTFWCELPFERASADDRPSDEVAPEAWLGGPRLSGVHCLVVDDSSLNQEVVEHALRREGARATLLVDGQQAVDWLRAHSQDVDAVLMDIQMPVMDGLTATRAIRQALGLTELPVIAFSAGVLDEQRQQAQEAGLSDFLAKPVDLEELVVVLQRWLKTPATEAASPSGIPTATLSGAPRTDFPDIPGLDTREAARLLGNDWSLFVKLLPPLITDFRDIAQRTRDDLARGAIDAAARRIHSMRGRAGYLGARDLIRTARTLEQRLLEGNTDVEDLINAFEGQLTALLAALTPWLEDRTQPAPQEATRLDPTQLAALQAALARCDLAALALFEALEPALVRRDGQAATAALAEAIRSLRFDEALALLTSAP</sequence>
<dbReference type="EC" id="2.7.13.3" evidence="3"/>
<keyword evidence="9" id="KW-0418">Kinase</keyword>
<keyword evidence="12" id="KW-0902">Two-component regulatory system</keyword>
<dbReference type="EMBL" id="JAAIJR010000189">
    <property type="protein sequence ID" value="NEX23346.1"/>
    <property type="molecule type" value="Genomic_DNA"/>
</dbReference>
<feature type="modified residue" description="Phosphohistidine" evidence="14">
    <location>
        <position position="1417"/>
    </location>
</feature>
<evidence type="ECO:0000256" key="1">
    <source>
        <dbReference type="ARBA" id="ARBA00000085"/>
    </source>
</evidence>
<keyword evidence="8" id="KW-0812">Transmembrane</keyword>
<protein>
    <recommendedName>
        <fullName evidence="3">histidine kinase</fullName>
        <ecNumber evidence="3">2.7.13.3</ecNumber>
    </recommendedName>
</protein>
<dbReference type="Gene3D" id="3.30.565.10">
    <property type="entry name" value="Histidine kinase-like ATPase, C-terminal domain"/>
    <property type="match status" value="1"/>
</dbReference>
<dbReference type="Gene3D" id="1.10.287.130">
    <property type="match status" value="1"/>
</dbReference>
<dbReference type="Proteomes" id="UP000471640">
    <property type="component" value="Unassembled WGS sequence"/>
</dbReference>
<feature type="domain" description="HPt" evidence="21">
    <location>
        <begin position="1378"/>
        <end position="1470"/>
    </location>
</feature>
<evidence type="ECO:0000256" key="3">
    <source>
        <dbReference type="ARBA" id="ARBA00012438"/>
    </source>
</evidence>
<dbReference type="InterPro" id="IPR005467">
    <property type="entry name" value="His_kinase_dom"/>
</dbReference>
<dbReference type="GO" id="GO:0006355">
    <property type="term" value="P:regulation of DNA-templated transcription"/>
    <property type="evidence" value="ECO:0007669"/>
    <property type="project" value="InterPro"/>
</dbReference>
<dbReference type="Gene3D" id="3.40.50.2300">
    <property type="match status" value="1"/>
</dbReference>
<evidence type="ECO:0000259" key="17">
    <source>
        <dbReference type="PROSITE" id="PS50109"/>
    </source>
</evidence>
<evidence type="ECO:0000259" key="21">
    <source>
        <dbReference type="PROSITE" id="PS50894"/>
    </source>
</evidence>
<dbReference type="InterPro" id="IPR011006">
    <property type="entry name" value="CheY-like_superfamily"/>
</dbReference>
<dbReference type="SUPFAM" id="SSF55785">
    <property type="entry name" value="PYP-like sensor domain (PAS domain)"/>
    <property type="match status" value="7"/>
</dbReference>
<evidence type="ECO:0000256" key="12">
    <source>
        <dbReference type="ARBA" id="ARBA00023012"/>
    </source>
</evidence>
<feature type="domain" description="Histidine kinase" evidence="17">
    <location>
        <begin position="969"/>
        <end position="1190"/>
    </location>
</feature>
<keyword evidence="6 15" id="KW-0597">Phosphoprotein</keyword>
<dbReference type="Pfam" id="PF00072">
    <property type="entry name" value="Response_reg"/>
    <property type="match status" value="1"/>
</dbReference>
<evidence type="ECO:0000256" key="9">
    <source>
        <dbReference type="ARBA" id="ARBA00022777"/>
    </source>
</evidence>
<name>A0A6P1E2P4_9GAMM</name>
<evidence type="ECO:0000256" key="13">
    <source>
        <dbReference type="ARBA" id="ARBA00023136"/>
    </source>
</evidence>
<dbReference type="Gene3D" id="3.30.450.20">
    <property type="entry name" value="PAS domain"/>
    <property type="match status" value="7"/>
</dbReference>
<dbReference type="InterPro" id="IPR013655">
    <property type="entry name" value="PAS_fold_3"/>
</dbReference>
<dbReference type="SUPFAM" id="SSF55874">
    <property type="entry name" value="ATPase domain of HSP90 chaperone/DNA topoisomerase II/histidine kinase"/>
    <property type="match status" value="1"/>
</dbReference>
<keyword evidence="11" id="KW-1133">Transmembrane helix</keyword>
<dbReference type="PROSITE" id="PS50113">
    <property type="entry name" value="PAC"/>
    <property type="match status" value="2"/>
</dbReference>
<dbReference type="SUPFAM" id="SSF47226">
    <property type="entry name" value="Histidine-containing phosphotransfer domain, HPT domain"/>
    <property type="match status" value="1"/>
</dbReference>
<keyword evidence="10" id="KW-0067">ATP-binding</keyword>
<dbReference type="InterPro" id="IPR004358">
    <property type="entry name" value="Sig_transdc_His_kin-like_C"/>
</dbReference>
<evidence type="ECO:0000256" key="8">
    <source>
        <dbReference type="ARBA" id="ARBA00022692"/>
    </source>
</evidence>
<keyword evidence="7" id="KW-0808">Transferase</keyword>
<dbReference type="CDD" id="cd00130">
    <property type="entry name" value="PAS"/>
    <property type="match status" value="6"/>
</dbReference>
<organism evidence="22 23">
    <name type="scientific">Thiorhodococcus mannitoliphagus</name>
    <dbReference type="NCBI Taxonomy" id="329406"/>
    <lineage>
        <taxon>Bacteria</taxon>
        <taxon>Pseudomonadati</taxon>
        <taxon>Pseudomonadota</taxon>
        <taxon>Gammaproteobacteria</taxon>
        <taxon>Chromatiales</taxon>
        <taxon>Chromatiaceae</taxon>
        <taxon>Thiorhodococcus</taxon>
    </lineage>
</organism>
<gene>
    <name evidence="22" type="ORF">G3480_24140</name>
</gene>
<dbReference type="Pfam" id="PF13188">
    <property type="entry name" value="PAS_8"/>
    <property type="match status" value="1"/>
</dbReference>
<dbReference type="InterPro" id="IPR036097">
    <property type="entry name" value="HisK_dim/P_sf"/>
</dbReference>
<dbReference type="InterPro" id="IPR000014">
    <property type="entry name" value="PAS"/>
</dbReference>
<comment type="subcellular location">
    <subcellularLocation>
        <location evidence="2">Cell inner membrane</location>
        <topology evidence="2">Multi-pass membrane protein</topology>
    </subcellularLocation>
</comment>
<evidence type="ECO:0000256" key="2">
    <source>
        <dbReference type="ARBA" id="ARBA00004429"/>
    </source>
</evidence>
<feature type="domain" description="PAS" evidence="19">
    <location>
        <begin position="827"/>
        <end position="900"/>
    </location>
</feature>
<dbReference type="SMART" id="SM00448">
    <property type="entry name" value="REC"/>
    <property type="match status" value="1"/>
</dbReference>
<comment type="caution">
    <text evidence="22">The sequence shown here is derived from an EMBL/GenBank/DDBJ whole genome shotgun (WGS) entry which is preliminary data.</text>
</comment>
<evidence type="ECO:0000256" key="7">
    <source>
        <dbReference type="ARBA" id="ARBA00022679"/>
    </source>
</evidence>
<evidence type="ECO:0000259" key="20">
    <source>
        <dbReference type="PROSITE" id="PS50113"/>
    </source>
</evidence>
<dbReference type="Pfam" id="PF13426">
    <property type="entry name" value="PAS_9"/>
    <property type="match status" value="1"/>
</dbReference>
<evidence type="ECO:0000313" key="23">
    <source>
        <dbReference type="Proteomes" id="UP000471640"/>
    </source>
</evidence>
<feature type="domain" description="PAC" evidence="20">
    <location>
        <begin position="647"/>
        <end position="700"/>
    </location>
</feature>
<keyword evidence="13" id="KW-0472">Membrane</keyword>
<dbReference type="InterPro" id="IPR036641">
    <property type="entry name" value="HPT_dom_sf"/>
</dbReference>
<keyword evidence="4" id="KW-1003">Cell membrane</keyword>
<evidence type="ECO:0000256" key="4">
    <source>
        <dbReference type="ARBA" id="ARBA00022475"/>
    </source>
</evidence>
<evidence type="ECO:0000259" key="18">
    <source>
        <dbReference type="PROSITE" id="PS50110"/>
    </source>
</evidence>
<dbReference type="SUPFAM" id="SSF52172">
    <property type="entry name" value="CheY-like"/>
    <property type="match status" value="1"/>
</dbReference>
<evidence type="ECO:0000256" key="5">
    <source>
        <dbReference type="ARBA" id="ARBA00022519"/>
    </source>
</evidence>
<reference evidence="23" key="1">
    <citation type="journal article" date="2020" name="Microbiol. Resour. Announc.">
        <title>Draft Genome Sequences of Thiorhodococcus mannitoliphagus and Thiorhodococcus minor, Purple Sulfur Photosynthetic Bacteria in the Gammaproteobacterial Family Chromatiaceae.</title>
        <authorList>
            <person name="Aviles F.A."/>
            <person name="Meyer T.E."/>
            <person name="Kyndt J.A."/>
        </authorList>
    </citation>
    <scope>NUCLEOTIDE SEQUENCE [LARGE SCALE GENOMIC DNA]</scope>
    <source>
        <strain evidence="23">DSM 18266</strain>
    </source>
</reference>
<feature type="non-terminal residue" evidence="22">
    <location>
        <position position="1"/>
    </location>
</feature>
<dbReference type="InterPro" id="IPR003594">
    <property type="entry name" value="HATPase_dom"/>
</dbReference>
<dbReference type="PROSITE" id="PS50112">
    <property type="entry name" value="PAS"/>
    <property type="match status" value="4"/>
</dbReference>
<dbReference type="NCBIfam" id="TIGR00229">
    <property type="entry name" value="sensory_box"/>
    <property type="match status" value="6"/>
</dbReference>
<proteinExistence type="predicted"/>
<dbReference type="FunFam" id="3.30.565.10:FF:000010">
    <property type="entry name" value="Sensor histidine kinase RcsC"/>
    <property type="match status" value="1"/>
</dbReference>
<dbReference type="Pfam" id="PF08447">
    <property type="entry name" value="PAS_3"/>
    <property type="match status" value="2"/>
</dbReference>
<dbReference type="Pfam" id="PF08448">
    <property type="entry name" value="PAS_4"/>
    <property type="match status" value="1"/>
</dbReference>
<keyword evidence="5" id="KW-0997">Cell inner membrane</keyword>
<keyword evidence="16" id="KW-0175">Coiled coil</keyword>
<evidence type="ECO:0000256" key="10">
    <source>
        <dbReference type="ARBA" id="ARBA00022840"/>
    </source>
</evidence>
<dbReference type="SMART" id="SM00388">
    <property type="entry name" value="HisKA"/>
    <property type="match status" value="1"/>
</dbReference>
<reference evidence="22 23" key="2">
    <citation type="submission" date="2020-02" db="EMBL/GenBank/DDBJ databases">
        <title>Genome sequences of Thiorhodococcus mannitoliphagus and Thiorhodococcus minor, purple sulfur photosynthetic bacteria in the gammaproteobacterial family, Chromatiaceae.</title>
        <authorList>
            <person name="Aviles F.A."/>
            <person name="Meyer T.E."/>
            <person name="Kyndt J.A."/>
        </authorList>
    </citation>
    <scope>NUCLEOTIDE SEQUENCE [LARGE SCALE GENOMIC DNA]</scope>
    <source>
        <strain evidence="22 23">DSM 18266</strain>
    </source>
</reference>
<dbReference type="SUPFAM" id="SSF47384">
    <property type="entry name" value="Homodimeric domain of signal transducing histidine kinase"/>
    <property type="match status" value="1"/>
</dbReference>
<dbReference type="Gene3D" id="1.20.120.160">
    <property type="entry name" value="HPT domain"/>
    <property type="match status" value="1"/>
</dbReference>
<keyword evidence="23" id="KW-1185">Reference proteome</keyword>
<dbReference type="CDD" id="cd00082">
    <property type="entry name" value="HisKA"/>
    <property type="match status" value="1"/>
</dbReference>
<feature type="modified residue" description="4-aspartylphosphate" evidence="15">
    <location>
        <position position="1267"/>
    </location>
</feature>
<dbReference type="PANTHER" id="PTHR43047:SF64">
    <property type="entry name" value="HISTIDINE KINASE CONTAINING CHEY-HOMOLOGOUS RECEIVER DOMAIN AND PAS DOMAIN-RELATED"/>
    <property type="match status" value="1"/>
</dbReference>
<feature type="domain" description="PAS" evidence="19">
    <location>
        <begin position="571"/>
        <end position="643"/>
    </location>
</feature>
<dbReference type="InterPro" id="IPR001789">
    <property type="entry name" value="Sig_transdc_resp-reg_receiver"/>
</dbReference>
<dbReference type="PANTHER" id="PTHR43047">
    <property type="entry name" value="TWO-COMPONENT HISTIDINE PROTEIN KINASE"/>
    <property type="match status" value="1"/>
</dbReference>
<feature type="domain" description="PAS" evidence="19">
    <location>
        <begin position="176"/>
        <end position="248"/>
    </location>
</feature>
<accession>A0A6P1E2P4</accession>
<dbReference type="InterPro" id="IPR008207">
    <property type="entry name" value="Sig_transdc_His_kin_Hpt_dom"/>
</dbReference>
<feature type="domain" description="PAC" evidence="20">
    <location>
        <begin position="251"/>
        <end position="303"/>
    </location>
</feature>
<dbReference type="Gene3D" id="2.10.70.100">
    <property type="match status" value="1"/>
</dbReference>
<evidence type="ECO:0000256" key="16">
    <source>
        <dbReference type="SAM" id="Coils"/>
    </source>
</evidence>
<dbReference type="InterPro" id="IPR013767">
    <property type="entry name" value="PAS_fold"/>
</dbReference>
<dbReference type="PROSITE" id="PS50109">
    <property type="entry name" value="HIS_KIN"/>
    <property type="match status" value="1"/>
</dbReference>
<evidence type="ECO:0000256" key="15">
    <source>
        <dbReference type="PROSITE-ProRule" id="PRU00169"/>
    </source>
</evidence>
<dbReference type="SMART" id="SM00073">
    <property type="entry name" value="HPT"/>
    <property type="match status" value="1"/>
</dbReference>
<dbReference type="InterPro" id="IPR013656">
    <property type="entry name" value="PAS_4"/>
</dbReference>
<dbReference type="GO" id="GO:0005886">
    <property type="term" value="C:plasma membrane"/>
    <property type="evidence" value="ECO:0007669"/>
    <property type="project" value="UniProtKB-SubCell"/>
</dbReference>
<dbReference type="SMART" id="SM00387">
    <property type="entry name" value="HATPase_c"/>
    <property type="match status" value="1"/>
</dbReference>
<dbReference type="SMART" id="SM00091">
    <property type="entry name" value="PAS"/>
    <property type="match status" value="7"/>
</dbReference>
<dbReference type="GO" id="GO:0000155">
    <property type="term" value="F:phosphorelay sensor kinase activity"/>
    <property type="evidence" value="ECO:0007669"/>
    <property type="project" value="InterPro"/>
</dbReference>
<dbReference type="PROSITE" id="PS50110">
    <property type="entry name" value="RESPONSE_REGULATORY"/>
    <property type="match status" value="1"/>
</dbReference>
<evidence type="ECO:0000256" key="11">
    <source>
        <dbReference type="ARBA" id="ARBA00022989"/>
    </source>
</evidence>
<dbReference type="InterPro" id="IPR035965">
    <property type="entry name" value="PAS-like_dom_sf"/>
</dbReference>
<evidence type="ECO:0000256" key="14">
    <source>
        <dbReference type="PROSITE-ProRule" id="PRU00110"/>
    </source>
</evidence>
<dbReference type="InterPro" id="IPR003661">
    <property type="entry name" value="HisK_dim/P_dom"/>
</dbReference>
<feature type="coiled-coil region" evidence="16">
    <location>
        <begin position="24"/>
        <end position="51"/>
    </location>
</feature>
<evidence type="ECO:0000313" key="22">
    <source>
        <dbReference type="EMBL" id="NEX23346.1"/>
    </source>
</evidence>
<dbReference type="SMART" id="SM00086">
    <property type="entry name" value="PAC"/>
    <property type="match status" value="7"/>
</dbReference>
<evidence type="ECO:0000259" key="19">
    <source>
        <dbReference type="PROSITE" id="PS50112"/>
    </source>
</evidence>
<dbReference type="PROSITE" id="PS50894">
    <property type="entry name" value="HPT"/>
    <property type="match status" value="1"/>
</dbReference>